<evidence type="ECO:0000313" key="2">
    <source>
        <dbReference type="Proteomes" id="UP000440578"/>
    </source>
</evidence>
<comment type="caution">
    <text evidence="1">The sequence shown here is derived from an EMBL/GenBank/DDBJ whole genome shotgun (WGS) entry which is preliminary data.</text>
</comment>
<evidence type="ECO:0000313" key="1">
    <source>
        <dbReference type="EMBL" id="KAF0289264.1"/>
    </source>
</evidence>
<keyword evidence="2" id="KW-1185">Reference proteome</keyword>
<accession>A0A6A4VCK3</accession>
<protein>
    <recommendedName>
        <fullName evidence="3">Transposable element P transposase</fullName>
    </recommendedName>
</protein>
<proteinExistence type="predicted"/>
<dbReference type="AlphaFoldDB" id="A0A6A4VCK3"/>
<reference evidence="1 2" key="1">
    <citation type="submission" date="2019-07" db="EMBL/GenBank/DDBJ databases">
        <title>Draft genome assembly of a fouling barnacle, Amphibalanus amphitrite (Darwin, 1854): The first reference genome for Thecostraca.</title>
        <authorList>
            <person name="Kim W."/>
        </authorList>
    </citation>
    <scope>NUCLEOTIDE SEQUENCE [LARGE SCALE GENOMIC DNA]</scope>
    <source>
        <strain evidence="1">SNU_AA5</strain>
        <tissue evidence="1">Soma without cirri and trophi</tissue>
    </source>
</reference>
<sequence>MTRRVWFFADVPHCMKNLRNHILDDGLHLSRGDDRGEPVVDADLLEETVKVVSTPEFTVGRKLPPLHVHPLYDVTHAVIPPPAGDHTRRKPDDFLEPPALRHVASAIHS</sequence>
<name>A0A6A4VCK3_AMPAM</name>
<dbReference type="Proteomes" id="UP000440578">
    <property type="component" value="Unassembled WGS sequence"/>
</dbReference>
<organism evidence="1 2">
    <name type="scientific">Amphibalanus amphitrite</name>
    <name type="common">Striped barnacle</name>
    <name type="synonym">Balanus amphitrite</name>
    <dbReference type="NCBI Taxonomy" id="1232801"/>
    <lineage>
        <taxon>Eukaryota</taxon>
        <taxon>Metazoa</taxon>
        <taxon>Ecdysozoa</taxon>
        <taxon>Arthropoda</taxon>
        <taxon>Crustacea</taxon>
        <taxon>Multicrustacea</taxon>
        <taxon>Cirripedia</taxon>
        <taxon>Thoracica</taxon>
        <taxon>Thoracicalcarea</taxon>
        <taxon>Balanomorpha</taxon>
        <taxon>Balanoidea</taxon>
        <taxon>Balanidae</taxon>
        <taxon>Amphibalaninae</taxon>
        <taxon>Amphibalanus</taxon>
    </lineage>
</organism>
<dbReference type="EMBL" id="VIIS01002042">
    <property type="protein sequence ID" value="KAF0289264.1"/>
    <property type="molecule type" value="Genomic_DNA"/>
</dbReference>
<gene>
    <name evidence="1" type="ORF">FJT64_001295</name>
</gene>
<dbReference type="OrthoDB" id="6378296at2759"/>
<evidence type="ECO:0008006" key="3">
    <source>
        <dbReference type="Google" id="ProtNLM"/>
    </source>
</evidence>